<feature type="compositionally biased region" description="Basic and acidic residues" evidence="1">
    <location>
        <begin position="100"/>
        <end position="109"/>
    </location>
</feature>
<name>A0A397VXD0_9GLOM</name>
<feature type="region of interest" description="Disordered" evidence="1">
    <location>
        <begin position="1"/>
        <end position="22"/>
    </location>
</feature>
<gene>
    <name evidence="2" type="ORF">C2G38_2162901</name>
</gene>
<dbReference type="Proteomes" id="UP000266673">
    <property type="component" value="Unassembled WGS sequence"/>
</dbReference>
<comment type="caution">
    <text evidence="2">The sequence shown here is derived from an EMBL/GenBank/DDBJ whole genome shotgun (WGS) entry which is preliminary data.</text>
</comment>
<keyword evidence="3" id="KW-1185">Reference proteome</keyword>
<evidence type="ECO:0000256" key="1">
    <source>
        <dbReference type="SAM" id="MobiDB-lite"/>
    </source>
</evidence>
<proteinExistence type="predicted"/>
<sequence length="184" mass="21349">MSKCQVPDPEPAKQDRDATQRRKRLIEANIDTVEKLYKKITIPSLRNSSNKIIPGEIQQELRIPIDTEFTTKWTAKQDLPPSAETPEMMTTGHEQQDEEKDIKTQKSEAARMFAQQSERKCGPRKTTTAKRVYNKGLDVNYDDEVYELQEATTPRFNDDLVDNLVKKKEKRKSINMCKSEKFLN</sequence>
<feature type="region of interest" description="Disordered" evidence="1">
    <location>
        <begin position="72"/>
        <end position="127"/>
    </location>
</feature>
<protein>
    <submittedName>
        <fullName evidence="2">Uncharacterized protein</fullName>
    </submittedName>
</protein>
<feature type="compositionally biased region" description="Basic and acidic residues" evidence="1">
    <location>
        <begin position="10"/>
        <end position="20"/>
    </location>
</feature>
<evidence type="ECO:0000313" key="3">
    <source>
        <dbReference type="Proteomes" id="UP000266673"/>
    </source>
</evidence>
<evidence type="ECO:0000313" key="2">
    <source>
        <dbReference type="EMBL" id="RIB26598.1"/>
    </source>
</evidence>
<dbReference type="AlphaFoldDB" id="A0A397VXD0"/>
<reference evidence="2 3" key="1">
    <citation type="submission" date="2018-06" db="EMBL/GenBank/DDBJ databases">
        <title>Comparative genomics reveals the genomic features of Rhizophagus irregularis, R. cerebriforme, R. diaphanum and Gigaspora rosea, and their symbiotic lifestyle signature.</title>
        <authorList>
            <person name="Morin E."/>
            <person name="San Clemente H."/>
            <person name="Chen E.C.H."/>
            <person name="De La Providencia I."/>
            <person name="Hainaut M."/>
            <person name="Kuo A."/>
            <person name="Kohler A."/>
            <person name="Murat C."/>
            <person name="Tang N."/>
            <person name="Roy S."/>
            <person name="Loubradou J."/>
            <person name="Henrissat B."/>
            <person name="Grigoriev I.V."/>
            <person name="Corradi N."/>
            <person name="Roux C."/>
            <person name="Martin F.M."/>
        </authorList>
    </citation>
    <scope>NUCLEOTIDE SEQUENCE [LARGE SCALE GENOMIC DNA]</scope>
    <source>
        <strain evidence="2 3">DAOM 194757</strain>
    </source>
</reference>
<organism evidence="2 3">
    <name type="scientific">Gigaspora rosea</name>
    <dbReference type="NCBI Taxonomy" id="44941"/>
    <lineage>
        <taxon>Eukaryota</taxon>
        <taxon>Fungi</taxon>
        <taxon>Fungi incertae sedis</taxon>
        <taxon>Mucoromycota</taxon>
        <taxon>Glomeromycotina</taxon>
        <taxon>Glomeromycetes</taxon>
        <taxon>Diversisporales</taxon>
        <taxon>Gigasporaceae</taxon>
        <taxon>Gigaspora</taxon>
    </lineage>
</organism>
<dbReference type="EMBL" id="QKWP01000130">
    <property type="protein sequence ID" value="RIB26598.1"/>
    <property type="molecule type" value="Genomic_DNA"/>
</dbReference>
<accession>A0A397VXD0</accession>